<sequence>MPFSETLPRQLLQQTRLFLFIVQYTSLLVFLQDVPLKRVKAEPWAMVMEKERLWALEKVS</sequence>
<name>A0A0M0BTM6_9ARCH</name>
<protein>
    <submittedName>
        <fullName evidence="1">Uncharacterized protein</fullName>
    </submittedName>
</protein>
<evidence type="ECO:0000313" key="1">
    <source>
        <dbReference type="EMBL" id="KON31952.1"/>
    </source>
</evidence>
<gene>
    <name evidence="1" type="ORF">AC478_01715</name>
</gene>
<dbReference type="Proteomes" id="UP000054016">
    <property type="component" value="Unassembled WGS sequence"/>
</dbReference>
<organism evidence="1 2">
    <name type="scientific">miscellaneous Crenarchaeota group-1 archaeon SG8-32-3</name>
    <dbReference type="NCBI Taxonomy" id="1685125"/>
    <lineage>
        <taxon>Archaea</taxon>
        <taxon>Candidatus Bathyarchaeota</taxon>
        <taxon>MCG-1</taxon>
    </lineage>
</organism>
<accession>A0A0M0BTM6</accession>
<reference evidence="2" key="1">
    <citation type="submission" date="2015-06" db="EMBL/GenBank/DDBJ databases">
        <title>New insights into the roles of widespread benthic archaea in carbon and nitrogen cycling.</title>
        <authorList>
            <person name="Lazar C.S."/>
            <person name="Baker B.J."/>
            <person name="Seitz K.W."/>
            <person name="Hyde A.S."/>
            <person name="Dick G.J."/>
            <person name="Hinrichs K.-U."/>
            <person name="Teske A.P."/>
        </authorList>
    </citation>
    <scope>NUCLEOTIDE SEQUENCE [LARGE SCALE GENOMIC DNA]</scope>
</reference>
<dbReference type="AlphaFoldDB" id="A0A0M0BTM6"/>
<comment type="caution">
    <text evidence="1">The sequence shown here is derived from an EMBL/GenBank/DDBJ whole genome shotgun (WGS) entry which is preliminary data.</text>
</comment>
<dbReference type="EMBL" id="LFWV01000017">
    <property type="protein sequence ID" value="KON31952.1"/>
    <property type="molecule type" value="Genomic_DNA"/>
</dbReference>
<evidence type="ECO:0000313" key="2">
    <source>
        <dbReference type="Proteomes" id="UP000054016"/>
    </source>
</evidence>
<proteinExistence type="predicted"/>